<dbReference type="EnsemblMetazoa" id="XM_021049296.2">
    <property type="protein sequence ID" value="XP_020904955.1"/>
    <property type="gene ID" value="LOC110243219"/>
</dbReference>
<dbReference type="InterPro" id="IPR003651">
    <property type="entry name" value="Endonuclease3_FeS-loop_motif"/>
</dbReference>
<comment type="cofactor">
    <cofactor evidence="13">
        <name>[4Fe-4S] cluster</name>
        <dbReference type="ChEBI" id="CHEBI:49883"/>
    </cofactor>
    <text evidence="13">Binds 1 [4Fe-4S] cluster.</text>
</comment>
<evidence type="ECO:0000256" key="13">
    <source>
        <dbReference type="RuleBase" id="RU365096"/>
    </source>
</evidence>
<dbReference type="AlphaFoldDB" id="A0A913XIR4"/>
<dbReference type="OMA" id="CRPGDFN"/>
<name>A0A913XIR4_EXADI</name>
<dbReference type="GO" id="GO:0005634">
    <property type="term" value="C:nucleus"/>
    <property type="evidence" value="ECO:0007669"/>
    <property type="project" value="TreeGrafter"/>
</dbReference>
<dbReference type="InterPro" id="IPR029119">
    <property type="entry name" value="MutY_C"/>
</dbReference>
<dbReference type="GO" id="GO:0034039">
    <property type="term" value="F:8-oxo-7,8-dihydroguanine DNA N-glycosylase activity"/>
    <property type="evidence" value="ECO:0007669"/>
    <property type="project" value="TreeGrafter"/>
</dbReference>
<dbReference type="Pfam" id="PF14815">
    <property type="entry name" value="NUDIX_4"/>
    <property type="match status" value="1"/>
</dbReference>
<dbReference type="Gene3D" id="3.90.79.10">
    <property type="entry name" value="Nucleoside Triphosphate Pyrophosphohydrolase"/>
    <property type="match status" value="1"/>
</dbReference>
<dbReference type="PANTHER" id="PTHR42944">
    <property type="entry name" value="ADENINE DNA GLYCOSYLASE"/>
    <property type="match status" value="1"/>
</dbReference>
<dbReference type="SUPFAM" id="SSF48150">
    <property type="entry name" value="DNA-glycosylase"/>
    <property type="match status" value="1"/>
</dbReference>
<dbReference type="Proteomes" id="UP000887567">
    <property type="component" value="Unplaced"/>
</dbReference>
<evidence type="ECO:0000259" key="15">
    <source>
        <dbReference type="PROSITE" id="PS51462"/>
    </source>
</evidence>
<dbReference type="CDD" id="cd03431">
    <property type="entry name" value="NUDIX_DNA_Glycosylase_C-MutY"/>
    <property type="match status" value="1"/>
</dbReference>
<comment type="function">
    <text evidence="13">Adenine glycosylase active on G-A mispairs.</text>
</comment>
<keyword evidence="5" id="KW-0004">4Fe-4S</keyword>
<dbReference type="FunFam" id="1.10.1670.10:FF:000002">
    <property type="entry name" value="Adenine DNA glycosylase"/>
    <property type="match status" value="1"/>
</dbReference>
<dbReference type="GO" id="GO:0006284">
    <property type="term" value="P:base-excision repair"/>
    <property type="evidence" value="ECO:0007669"/>
    <property type="project" value="UniProtKB-UniRule"/>
</dbReference>
<evidence type="ECO:0000256" key="12">
    <source>
        <dbReference type="ARBA" id="ARBA00023295"/>
    </source>
</evidence>
<evidence type="ECO:0000256" key="3">
    <source>
        <dbReference type="ARBA" id="ARBA00012045"/>
    </source>
</evidence>
<dbReference type="GO" id="GO:0035485">
    <property type="term" value="F:adenine/guanine mispair binding"/>
    <property type="evidence" value="ECO:0007669"/>
    <property type="project" value="TreeGrafter"/>
</dbReference>
<evidence type="ECO:0000256" key="5">
    <source>
        <dbReference type="ARBA" id="ARBA00022485"/>
    </source>
</evidence>
<evidence type="ECO:0000256" key="4">
    <source>
        <dbReference type="ARBA" id="ARBA00022023"/>
    </source>
</evidence>
<organism evidence="16 17">
    <name type="scientific">Exaiptasia diaphana</name>
    <name type="common">Tropical sea anemone</name>
    <name type="synonym">Aiptasia pulchella</name>
    <dbReference type="NCBI Taxonomy" id="2652724"/>
    <lineage>
        <taxon>Eukaryota</taxon>
        <taxon>Metazoa</taxon>
        <taxon>Cnidaria</taxon>
        <taxon>Anthozoa</taxon>
        <taxon>Hexacorallia</taxon>
        <taxon>Actiniaria</taxon>
        <taxon>Aiptasiidae</taxon>
        <taxon>Exaiptasia</taxon>
    </lineage>
</organism>
<dbReference type="PROSITE" id="PS51462">
    <property type="entry name" value="NUDIX"/>
    <property type="match status" value="1"/>
</dbReference>
<evidence type="ECO:0000256" key="7">
    <source>
        <dbReference type="ARBA" id="ARBA00022763"/>
    </source>
</evidence>
<dbReference type="SUPFAM" id="SSF55811">
    <property type="entry name" value="Nudix"/>
    <property type="match status" value="1"/>
</dbReference>
<dbReference type="PROSITE" id="PS01155">
    <property type="entry name" value="ENDONUCLEASE_III_2"/>
    <property type="match status" value="1"/>
</dbReference>
<keyword evidence="7 13" id="KW-0227">DNA damage</keyword>
<sequence length="456" mass="52026">MPRSKERLDNSKEQEHSHDFKSSEEKSVRVKLLDWYDDKKRDLPWRRYANEQDPNKRAYAVWVSEIMLQQTQVATVIDYYNRWMAKWPTVQDLANASLEEVNEVWSGLGYYSRGKRLFEGSKKVCEELNGRMPSDAVSLEQKLPGVGRYTAGAIASIAFKEATGVVDGNVIRVLSRLRLIGANSTSKIASGKFWQLSNSLVDSARPGDFNQAMMELGATVCTPKTPQCAMCPLKVHCMAYKQVEDSKKTKTSEFLTKGNMQNGSRVSADIEECGLCLCSTWDVSLGVCNYPTKPKKKEIKQETFGACLLQKNNENGLVVVKRPESGLLAGLWEFPNTQLDTTQNNATSTITRFLSEEIGLTKFTSQKELGEVMHKFSHCHHIYKVYHFVCEETKLKQVLRPVKWITKEEIKDAAMPMAMRKIFRLYEDTVSNKRKLNTFHNTMKKQKTMDSFFKAK</sequence>
<dbReference type="Gene3D" id="1.10.1670.10">
    <property type="entry name" value="Helix-hairpin-Helix base-excision DNA repair enzymes (C-terminal)"/>
    <property type="match status" value="1"/>
</dbReference>
<evidence type="ECO:0000313" key="17">
    <source>
        <dbReference type="Proteomes" id="UP000887567"/>
    </source>
</evidence>
<dbReference type="GO" id="GO:0051539">
    <property type="term" value="F:4 iron, 4 sulfur cluster binding"/>
    <property type="evidence" value="ECO:0007669"/>
    <property type="project" value="UniProtKB-UniRule"/>
</dbReference>
<dbReference type="InterPro" id="IPR003265">
    <property type="entry name" value="HhH-GPD_domain"/>
</dbReference>
<comment type="similarity">
    <text evidence="2 13">Belongs to the Nth/MutY family.</text>
</comment>
<dbReference type="InterPro" id="IPR000086">
    <property type="entry name" value="NUDIX_hydrolase_dom"/>
</dbReference>
<dbReference type="InterPro" id="IPR004036">
    <property type="entry name" value="Endonuclease-III-like_CS2"/>
</dbReference>
<evidence type="ECO:0000256" key="11">
    <source>
        <dbReference type="ARBA" id="ARBA00023204"/>
    </source>
</evidence>
<dbReference type="KEGG" id="epa:110243219"/>
<dbReference type="InterPro" id="IPR023170">
    <property type="entry name" value="HhH_base_excis_C"/>
</dbReference>
<keyword evidence="9 13" id="KW-0408">Iron</keyword>
<evidence type="ECO:0000256" key="9">
    <source>
        <dbReference type="ARBA" id="ARBA00023004"/>
    </source>
</evidence>
<dbReference type="GO" id="GO:0000701">
    <property type="term" value="F:purine-specific mismatch base pair DNA N-glycosylase activity"/>
    <property type="evidence" value="ECO:0007669"/>
    <property type="project" value="UniProtKB-EC"/>
</dbReference>
<dbReference type="OrthoDB" id="10248838at2759"/>
<dbReference type="SMART" id="SM00525">
    <property type="entry name" value="FES"/>
    <property type="match status" value="1"/>
</dbReference>
<keyword evidence="6" id="KW-0479">Metal-binding</keyword>
<dbReference type="EC" id="3.2.2.31" evidence="3 13"/>
<reference evidence="16" key="1">
    <citation type="submission" date="2022-11" db="UniProtKB">
        <authorList>
            <consortium name="EnsemblMetazoa"/>
        </authorList>
    </citation>
    <scope>IDENTIFICATION</scope>
</reference>
<dbReference type="FunFam" id="1.10.340.30:FF:000002">
    <property type="entry name" value="Adenine DNA glycosylase"/>
    <property type="match status" value="1"/>
</dbReference>
<dbReference type="GeneID" id="110243219"/>
<evidence type="ECO:0000256" key="8">
    <source>
        <dbReference type="ARBA" id="ARBA00022801"/>
    </source>
</evidence>
<dbReference type="GO" id="GO:0032357">
    <property type="term" value="F:oxidized purine DNA binding"/>
    <property type="evidence" value="ECO:0007669"/>
    <property type="project" value="TreeGrafter"/>
</dbReference>
<feature type="domain" description="Nudix hydrolase" evidence="15">
    <location>
        <begin position="299"/>
        <end position="427"/>
    </location>
</feature>
<evidence type="ECO:0000256" key="6">
    <source>
        <dbReference type="ARBA" id="ARBA00022723"/>
    </source>
</evidence>
<evidence type="ECO:0000256" key="10">
    <source>
        <dbReference type="ARBA" id="ARBA00023014"/>
    </source>
</evidence>
<dbReference type="CDD" id="cd00056">
    <property type="entry name" value="ENDO3c"/>
    <property type="match status" value="1"/>
</dbReference>
<dbReference type="PANTHER" id="PTHR42944:SF1">
    <property type="entry name" value="ADENINE DNA GLYCOSYLASE"/>
    <property type="match status" value="1"/>
</dbReference>
<dbReference type="SMART" id="SM00478">
    <property type="entry name" value="ENDO3c"/>
    <property type="match status" value="1"/>
</dbReference>
<evidence type="ECO:0000256" key="2">
    <source>
        <dbReference type="ARBA" id="ARBA00008343"/>
    </source>
</evidence>
<protein>
    <recommendedName>
        <fullName evidence="4 13">Adenine DNA glycosylase</fullName>
        <ecNumber evidence="3 13">3.2.2.31</ecNumber>
    </recommendedName>
</protein>
<comment type="catalytic activity">
    <reaction evidence="1 13">
        <text>Hydrolyzes free adenine bases from 7,8-dihydro-8-oxoguanine:adenine mismatched double-stranded DNA, leaving an apurinic site.</text>
        <dbReference type="EC" id="3.2.2.31"/>
    </reaction>
</comment>
<accession>A0A913XIR4</accession>
<keyword evidence="11" id="KW-0234">DNA repair</keyword>
<dbReference type="InterPro" id="IPR044298">
    <property type="entry name" value="MIG/MutY"/>
</dbReference>
<dbReference type="InterPro" id="IPR015797">
    <property type="entry name" value="NUDIX_hydrolase-like_dom_sf"/>
</dbReference>
<dbReference type="RefSeq" id="XP_020904955.1">
    <property type="nucleotide sequence ID" value="XM_021049296.2"/>
</dbReference>
<dbReference type="InterPro" id="IPR011257">
    <property type="entry name" value="DNA_glycosylase"/>
</dbReference>
<keyword evidence="8" id="KW-0378">Hydrolase</keyword>
<proteinExistence type="inferred from homology"/>
<keyword evidence="10" id="KW-0411">Iron-sulfur</keyword>
<dbReference type="GO" id="GO:0006298">
    <property type="term" value="P:mismatch repair"/>
    <property type="evidence" value="ECO:0007669"/>
    <property type="project" value="TreeGrafter"/>
</dbReference>
<dbReference type="GO" id="GO:0046872">
    <property type="term" value="F:metal ion binding"/>
    <property type="evidence" value="ECO:0007669"/>
    <property type="project" value="UniProtKB-UniRule"/>
</dbReference>
<dbReference type="Gene3D" id="1.10.340.30">
    <property type="entry name" value="Hypothetical protein, domain 2"/>
    <property type="match status" value="1"/>
</dbReference>
<keyword evidence="12 13" id="KW-0326">Glycosidase</keyword>
<evidence type="ECO:0000313" key="16">
    <source>
        <dbReference type="EnsemblMetazoa" id="XP_020904955.1"/>
    </source>
</evidence>
<dbReference type="Pfam" id="PF00730">
    <property type="entry name" value="HhH-GPD"/>
    <property type="match status" value="1"/>
</dbReference>
<evidence type="ECO:0000256" key="1">
    <source>
        <dbReference type="ARBA" id="ARBA00000843"/>
    </source>
</evidence>
<evidence type="ECO:0000256" key="14">
    <source>
        <dbReference type="SAM" id="MobiDB-lite"/>
    </source>
</evidence>
<feature type="region of interest" description="Disordered" evidence="14">
    <location>
        <begin position="1"/>
        <end position="26"/>
    </location>
</feature>
<keyword evidence="17" id="KW-1185">Reference proteome</keyword>